<dbReference type="Proteomes" id="UP000003980">
    <property type="component" value="Unassembled WGS sequence"/>
</dbReference>
<dbReference type="RefSeq" id="WP_009073534.1">
    <property type="nucleotide sequence ID" value="NZ_JH597768.1"/>
</dbReference>
<dbReference type="SUPFAM" id="SSF160975">
    <property type="entry name" value="AF1531-like"/>
    <property type="match status" value="1"/>
</dbReference>
<evidence type="ECO:0000313" key="2">
    <source>
        <dbReference type="Proteomes" id="UP000003980"/>
    </source>
</evidence>
<dbReference type="STRING" id="671065.MetMK1DRAFT_00022130"/>
<dbReference type="Gene3D" id="2.40.50.140">
    <property type="entry name" value="Nucleic acid-binding proteins"/>
    <property type="match status" value="1"/>
</dbReference>
<dbReference type="AlphaFoldDB" id="H2C6N0"/>
<keyword evidence="2" id="KW-1185">Reference proteome</keyword>
<dbReference type="HOGENOM" id="CLU_076814_1_0_2"/>
<accession>H2C6N0</accession>
<gene>
    <name evidence="1" type="ORF">MetMK1DRAFT_00022130</name>
</gene>
<dbReference type="Pfam" id="PF04919">
    <property type="entry name" value="DUF655"/>
    <property type="match status" value="1"/>
</dbReference>
<evidence type="ECO:0000313" key="1">
    <source>
        <dbReference type="EMBL" id="EHP69457.1"/>
    </source>
</evidence>
<dbReference type="InterPro" id="IPR012340">
    <property type="entry name" value="NA-bd_OB-fold"/>
</dbReference>
<organism evidence="1 2">
    <name type="scientific">Metallosphaera yellowstonensis MK1</name>
    <dbReference type="NCBI Taxonomy" id="671065"/>
    <lineage>
        <taxon>Archaea</taxon>
        <taxon>Thermoproteota</taxon>
        <taxon>Thermoprotei</taxon>
        <taxon>Sulfolobales</taxon>
        <taxon>Sulfolobaceae</taxon>
        <taxon>Metallosphaera</taxon>
    </lineage>
</organism>
<dbReference type="PANTHER" id="PTHR40734:SF1">
    <property type="entry name" value="DNA-BINDING PROTEIN"/>
    <property type="match status" value="1"/>
</dbReference>
<dbReference type="eggNOG" id="arCOG04130">
    <property type="taxonomic scope" value="Archaea"/>
</dbReference>
<proteinExistence type="predicted"/>
<reference evidence="1 2" key="1">
    <citation type="submission" date="2012-01" db="EMBL/GenBank/DDBJ databases">
        <title>Improved High-Quality Draft sequence of Metallosphaera yellowstonensis MK1.</title>
        <authorList>
            <consortium name="US DOE Joint Genome Institute"/>
            <person name="Lucas S."/>
            <person name="Han J."/>
            <person name="Cheng J.-F."/>
            <person name="Goodwin L."/>
            <person name="Pitluck S."/>
            <person name="Peters L."/>
            <person name="Teshima H."/>
            <person name="Detter J.C."/>
            <person name="Han C."/>
            <person name="Tapia R."/>
            <person name="Land M."/>
            <person name="Hauser L."/>
            <person name="Kyrpides N."/>
            <person name="Kozubal M."/>
            <person name="Macur R.E."/>
            <person name="Jay Z."/>
            <person name="Inskeep W."/>
            <person name="Woyke T."/>
        </authorList>
    </citation>
    <scope>NUCLEOTIDE SEQUENCE [LARGE SCALE GENOMIC DNA]</scope>
    <source>
        <strain evidence="1 2">MK1</strain>
    </source>
</reference>
<dbReference type="Gene3D" id="1.10.150.280">
    <property type="entry name" value="AF1531-like domain"/>
    <property type="match status" value="1"/>
</dbReference>
<sequence>MSKRGPRERFVYVLDYLKDGNPLDRHSWHRNKPLLQLIGEDHFILMEAYPYRELFQLEERVDRDSDPTSLKVDVLINYEDLTTVARDTLLRVLNKIVSEKEKFFVDFFNKADSLTLKLHALELLPNIGKKTAWSIIEERKKKPFTSFKEIEERVGLKDVKEIIVQRIIIEIKREDKYFLFVYPSETDKKTADQKYIGYLDKIKQST</sequence>
<name>H2C6N0_9CREN</name>
<protein>
    <submittedName>
        <fullName evidence="1">Putative RNA-binding protein</fullName>
    </submittedName>
</protein>
<dbReference type="PANTHER" id="PTHR40734">
    <property type="entry name" value="TRNA-SPECIFIC ADENOSINE DEAMINASE-RELATED"/>
    <property type="match status" value="1"/>
</dbReference>
<dbReference type="InterPro" id="IPR007003">
    <property type="entry name" value="DUF655"/>
</dbReference>
<dbReference type="OrthoDB" id="7902at2157"/>
<dbReference type="EMBL" id="JH597768">
    <property type="protein sequence ID" value="EHP69457.1"/>
    <property type="molecule type" value="Genomic_DNA"/>
</dbReference>